<dbReference type="SUPFAM" id="SSF54975">
    <property type="entry name" value="Acylphosphatase/BLUF domain-like"/>
    <property type="match status" value="1"/>
</dbReference>
<protein>
    <submittedName>
        <fullName evidence="2">BLUF domain-containing protein</fullName>
    </submittedName>
</protein>
<dbReference type="Gene3D" id="3.30.70.100">
    <property type="match status" value="1"/>
</dbReference>
<accession>A0AAE6WXB0</accession>
<dbReference type="Pfam" id="PF04940">
    <property type="entry name" value="BLUF"/>
    <property type="match status" value="1"/>
</dbReference>
<organism evidence="2 3">
    <name type="scientific">Acinetobacter schindleri</name>
    <dbReference type="NCBI Taxonomy" id="108981"/>
    <lineage>
        <taxon>Bacteria</taxon>
        <taxon>Pseudomonadati</taxon>
        <taxon>Pseudomonadota</taxon>
        <taxon>Gammaproteobacteria</taxon>
        <taxon>Moraxellales</taxon>
        <taxon>Moraxellaceae</taxon>
        <taxon>Acinetobacter</taxon>
    </lineage>
</organism>
<dbReference type="InterPro" id="IPR036046">
    <property type="entry name" value="Acylphosphatase-like_dom_sf"/>
</dbReference>
<dbReference type="Proteomes" id="UP000503505">
    <property type="component" value="Chromosome"/>
</dbReference>
<feature type="domain" description="BLUF" evidence="1">
    <location>
        <begin position="1"/>
        <end position="94"/>
    </location>
</feature>
<dbReference type="GO" id="GO:0009882">
    <property type="term" value="F:blue light photoreceptor activity"/>
    <property type="evidence" value="ECO:0007669"/>
    <property type="project" value="InterPro"/>
</dbReference>
<dbReference type="GO" id="GO:0071949">
    <property type="term" value="F:FAD binding"/>
    <property type="evidence" value="ECO:0007669"/>
    <property type="project" value="InterPro"/>
</dbReference>
<name>A0AAE6WXB0_9GAMM</name>
<proteinExistence type="predicted"/>
<evidence type="ECO:0000259" key="1">
    <source>
        <dbReference type="PROSITE" id="PS50925"/>
    </source>
</evidence>
<gene>
    <name evidence="2" type="ORF">FSC10_14975</name>
</gene>
<evidence type="ECO:0000313" key="3">
    <source>
        <dbReference type="Proteomes" id="UP000503505"/>
    </source>
</evidence>
<dbReference type="EMBL" id="CP044463">
    <property type="protein sequence ID" value="QIC68583.1"/>
    <property type="molecule type" value="Genomic_DNA"/>
</dbReference>
<reference evidence="2 3" key="1">
    <citation type="submission" date="2019-09" db="EMBL/GenBank/DDBJ databases">
        <title>Non-baumannii Acinetobacter spp. carrying blaNDM-1 isolated in China.</title>
        <authorList>
            <person name="Cui C."/>
            <person name="Chen C."/>
            <person name="Sun J."/>
            <person name="Liu Y."/>
        </authorList>
    </citation>
    <scope>NUCLEOTIDE SEQUENCE [LARGE SCALE GENOMIC DNA]</scope>
    <source>
        <strain evidence="2 3">HZE23-1</strain>
    </source>
</reference>
<dbReference type="AlphaFoldDB" id="A0AAE6WXB0"/>
<evidence type="ECO:0000313" key="2">
    <source>
        <dbReference type="EMBL" id="QIC68583.1"/>
    </source>
</evidence>
<dbReference type="SMART" id="SM01034">
    <property type="entry name" value="BLUF"/>
    <property type="match status" value="1"/>
</dbReference>
<sequence>MLQLCYASTRIETEQDLLQDLSDILAIARKFNYEHQIYGALYYAQGKFFQCLQGEPEIVEQLFQSISKDRRHQQVYRFADTTVEAPSFAEWSMKYVHKHSEIASFFSKLGHSTFQPHYLNQQDLDGLLEILYRVDENHQQLVSPQGYKQRGYVPYF</sequence>
<dbReference type="RefSeq" id="WP_004813968.1">
    <property type="nucleotide sequence ID" value="NZ_BAABSB010000059.1"/>
</dbReference>
<dbReference type="InterPro" id="IPR007024">
    <property type="entry name" value="BLUF_domain"/>
</dbReference>
<dbReference type="PROSITE" id="PS50925">
    <property type="entry name" value="BLUF"/>
    <property type="match status" value="1"/>
</dbReference>